<dbReference type="Proteomes" id="UP000800094">
    <property type="component" value="Unassembled WGS sequence"/>
</dbReference>
<name>A0A6A6IIS2_9PLEO</name>
<reference evidence="1" key="1">
    <citation type="journal article" date="2020" name="Stud. Mycol.">
        <title>101 Dothideomycetes genomes: a test case for predicting lifestyles and emergence of pathogens.</title>
        <authorList>
            <person name="Haridas S."/>
            <person name="Albert R."/>
            <person name="Binder M."/>
            <person name="Bloem J."/>
            <person name="Labutti K."/>
            <person name="Salamov A."/>
            <person name="Andreopoulos B."/>
            <person name="Baker S."/>
            <person name="Barry K."/>
            <person name="Bills G."/>
            <person name="Bluhm B."/>
            <person name="Cannon C."/>
            <person name="Castanera R."/>
            <person name="Culley D."/>
            <person name="Daum C."/>
            <person name="Ezra D."/>
            <person name="Gonzalez J."/>
            <person name="Henrissat B."/>
            <person name="Kuo A."/>
            <person name="Liang C."/>
            <person name="Lipzen A."/>
            <person name="Lutzoni F."/>
            <person name="Magnuson J."/>
            <person name="Mondo S."/>
            <person name="Nolan M."/>
            <person name="Ohm R."/>
            <person name="Pangilinan J."/>
            <person name="Park H.-J."/>
            <person name="Ramirez L."/>
            <person name="Alfaro M."/>
            <person name="Sun H."/>
            <person name="Tritt A."/>
            <person name="Yoshinaga Y."/>
            <person name="Zwiers L.-H."/>
            <person name="Turgeon B."/>
            <person name="Goodwin S."/>
            <person name="Spatafora J."/>
            <person name="Crous P."/>
            <person name="Grigoriev I."/>
        </authorList>
    </citation>
    <scope>NUCLEOTIDE SEQUENCE</scope>
    <source>
        <strain evidence="1">CBS 122368</strain>
    </source>
</reference>
<organism evidence="1 2">
    <name type="scientific">Trematosphaeria pertusa</name>
    <dbReference type="NCBI Taxonomy" id="390896"/>
    <lineage>
        <taxon>Eukaryota</taxon>
        <taxon>Fungi</taxon>
        <taxon>Dikarya</taxon>
        <taxon>Ascomycota</taxon>
        <taxon>Pezizomycotina</taxon>
        <taxon>Dothideomycetes</taxon>
        <taxon>Pleosporomycetidae</taxon>
        <taxon>Pleosporales</taxon>
        <taxon>Massarineae</taxon>
        <taxon>Trematosphaeriaceae</taxon>
        <taxon>Trematosphaeria</taxon>
    </lineage>
</organism>
<evidence type="ECO:0000313" key="1">
    <source>
        <dbReference type="EMBL" id="KAF2249948.1"/>
    </source>
</evidence>
<dbReference type="OrthoDB" id="3800914at2759"/>
<dbReference type="EMBL" id="ML987194">
    <property type="protein sequence ID" value="KAF2249948.1"/>
    <property type="molecule type" value="Genomic_DNA"/>
</dbReference>
<keyword evidence="2" id="KW-1185">Reference proteome</keyword>
<dbReference type="AlphaFoldDB" id="A0A6A6IIS2"/>
<evidence type="ECO:0000313" key="2">
    <source>
        <dbReference type="Proteomes" id="UP000800094"/>
    </source>
</evidence>
<accession>A0A6A6IIS2</accession>
<dbReference type="RefSeq" id="XP_033684952.1">
    <property type="nucleotide sequence ID" value="XM_033821671.1"/>
</dbReference>
<sequence length="540" mass="60111">MPFDSQFALSMEITRLVPLGGVINKATETVIKFARDLRNTGSDIMVEADLAEFFGRCRIARHMESSFRTLVAVSGGITDLCDGLGLVTTPGPTVSRSLKPGQEHYLSTVIQCSLLASVHNTSSLAGAIVFAMEQRRDQAPPNAEFQSVPGHANVEGVLDACLEQTSRFRWLDLLSSVAAKLGLEEHEAADPIGPTTFRGLALMFPLAQTLPQDREIVVDGSTGTCVLVVWAHHVLGLDVVVRIPKRDAPGQGLRDYNDIYFGNPPATVTIRVPQSLDEGGPRVILLESSSPEILFSILQDPDEEQVITSSAKRLARGSAMRVLEADWQARTKRGGKVDIQKGCLHEMMLVCLALAFRASQHIYKMLWIDESLTAGENGVEDDVADLNLTDSEGLAPDWSRFQIPETKLFEAARFLFDQKNISQDELMAYIQAHRMIKTSEIPEPSTYAAVRQQCRIDPANWRYYLRTISRMSLLVLTFAHVADLSDAKNLLINRDIPVLNLEDTYLEEKIWRWDGKKCLRIRSDTWFRTYLALAADKLPN</sequence>
<proteinExistence type="predicted"/>
<gene>
    <name evidence="1" type="ORF">BU26DRAFT_292959</name>
</gene>
<dbReference type="GeneID" id="54575001"/>
<protein>
    <submittedName>
        <fullName evidence="1">Uncharacterized protein</fullName>
    </submittedName>
</protein>